<accession>A0A8J8MQX7</accession>
<dbReference type="RefSeq" id="WP_212698944.1">
    <property type="nucleotide sequence ID" value="NZ_CP058650.1"/>
</dbReference>
<keyword evidence="1" id="KW-0614">Plasmid</keyword>
<geneLocation type="plasmid" evidence="1 2">
    <name>pVpro</name>
</geneLocation>
<sequence>MRKHGHGMVAAQRILQERFNNENVIVVHLDTENDRRSTKEGVIIGMSSANKPIESCSYVNKNQ</sequence>
<gene>
    <name evidence="1" type="ORF">HZI73_26220</name>
</gene>
<organism evidence="1 2">
    <name type="scientific">Vallitalea pronyensis</name>
    <dbReference type="NCBI Taxonomy" id="1348613"/>
    <lineage>
        <taxon>Bacteria</taxon>
        <taxon>Bacillati</taxon>
        <taxon>Bacillota</taxon>
        <taxon>Clostridia</taxon>
        <taxon>Lachnospirales</taxon>
        <taxon>Vallitaleaceae</taxon>
        <taxon>Vallitalea</taxon>
    </lineage>
</organism>
<protein>
    <submittedName>
        <fullName evidence="1">Uncharacterized protein</fullName>
    </submittedName>
</protein>
<dbReference type="AlphaFoldDB" id="A0A8J8MQX7"/>
<dbReference type="KEGG" id="vpy:HZI73_26220"/>
<name>A0A8J8MQX7_9FIRM</name>
<dbReference type="Proteomes" id="UP000683246">
    <property type="component" value="Plasmid pVpro"/>
</dbReference>
<evidence type="ECO:0000313" key="2">
    <source>
        <dbReference type="Proteomes" id="UP000683246"/>
    </source>
</evidence>
<proteinExistence type="predicted"/>
<evidence type="ECO:0000313" key="1">
    <source>
        <dbReference type="EMBL" id="QUI25911.1"/>
    </source>
</evidence>
<dbReference type="EMBL" id="CP058650">
    <property type="protein sequence ID" value="QUI25911.1"/>
    <property type="molecule type" value="Genomic_DNA"/>
</dbReference>
<reference evidence="1" key="1">
    <citation type="submission" date="2020-07" db="EMBL/GenBank/DDBJ databases">
        <title>Vallitalea pronyensis genome.</title>
        <authorList>
            <person name="Postec A."/>
        </authorList>
    </citation>
    <scope>NUCLEOTIDE SEQUENCE</scope>
    <source>
        <strain evidence="1">FatNI3</strain>
        <plasmid evidence="1">pVpro</plasmid>
    </source>
</reference>
<keyword evidence="2" id="KW-1185">Reference proteome</keyword>